<dbReference type="RefSeq" id="WP_137435346.1">
    <property type="nucleotide sequence ID" value="NZ_JANRHC010000001.1"/>
</dbReference>
<reference evidence="3 4" key="1">
    <citation type="submission" date="2019-05" db="EMBL/GenBank/DDBJ databases">
        <title>Marinobacter panjinensis sp. nov., a moderately halophilic bacterium isolated from sea tidal flat environment.</title>
        <authorList>
            <person name="Yang W."/>
            <person name="An M."/>
            <person name="He W."/>
            <person name="Luo X."/>
            <person name="Zhu L."/>
            <person name="Chen G."/>
            <person name="Zhang Y."/>
            <person name="Wang Y."/>
        </authorList>
    </citation>
    <scope>NUCLEOTIDE SEQUENCE [LARGE SCALE GENOMIC DNA]</scope>
    <source>
        <strain evidence="3 4">PJ-16</strain>
    </source>
</reference>
<sequence length="63" mass="7487">MNKDIMEGNWKQLKGKVRENWGKLTDDEVDEIGGRKDNFVGKIQEKYGMKRDEAEKEWDKLTK</sequence>
<dbReference type="Pfam" id="PF05532">
    <property type="entry name" value="CsbD"/>
    <property type="match status" value="1"/>
</dbReference>
<organism evidence="3 4">
    <name type="scientific">Marinobacter panjinensis</name>
    <dbReference type="NCBI Taxonomy" id="2576384"/>
    <lineage>
        <taxon>Bacteria</taxon>
        <taxon>Pseudomonadati</taxon>
        <taxon>Pseudomonadota</taxon>
        <taxon>Gammaproteobacteria</taxon>
        <taxon>Pseudomonadales</taxon>
        <taxon>Marinobacteraceae</taxon>
        <taxon>Marinobacter</taxon>
    </lineage>
</organism>
<dbReference type="InterPro" id="IPR008462">
    <property type="entry name" value="CsbD"/>
</dbReference>
<dbReference type="Gene3D" id="1.10.1470.10">
    <property type="entry name" value="YjbJ"/>
    <property type="match status" value="1"/>
</dbReference>
<dbReference type="AlphaFoldDB" id="A0A4V6CUD4"/>
<dbReference type="InterPro" id="IPR036629">
    <property type="entry name" value="YjbJ_sf"/>
</dbReference>
<dbReference type="SUPFAM" id="SSF69047">
    <property type="entry name" value="Hypothetical protein YjbJ"/>
    <property type="match status" value="1"/>
</dbReference>
<name>A0A4V6CUD4_9GAMM</name>
<evidence type="ECO:0000259" key="2">
    <source>
        <dbReference type="Pfam" id="PF05532"/>
    </source>
</evidence>
<dbReference type="PANTHER" id="PTHR34977:SF1">
    <property type="entry name" value="UPF0337 PROTEIN YJBJ"/>
    <property type="match status" value="1"/>
</dbReference>
<feature type="domain" description="CsbD-like" evidence="2">
    <location>
        <begin position="4"/>
        <end position="56"/>
    </location>
</feature>
<protein>
    <submittedName>
        <fullName evidence="3">CsbD family protein</fullName>
    </submittedName>
</protein>
<proteinExistence type="inferred from homology"/>
<dbReference type="Proteomes" id="UP000308488">
    <property type="component" value="Unassembled WGS sequence"/>
</dbReference>
<dbReference type="PANTHER" id="PTHR34977">
    <property type="entry name" value="UPF0337 PROTEIN YJBJ"/>
    <property type="match status" value="1"/>
</dbReference>
<comment type="similarity">
    <text evidence="1">Belongs to the UPF0337 (CsbD) family.</text>
</comment>
<evidence type="ECO:0000256" key="1">
    <source>
        <dbReference type="ARBA" id="ARBA00009129"/>
    </source>
</evidence>
<dbReference type="OrthoDB" id="9796058at2"/>
<evidence type="ECO:0000313" key="4">
    <source>
        <dbReference type="Proteomes" id="UP000308488"/>
    </source>
</evidence>
<dbReference type="InterPro" id="IPR050423">
    <property type="entry name" value="UPF0337_stress_rsp"/>
</dbReference>
<keyword evidence="4" id="KW-1185">Reference proteome</keyword>
<evidence type="ECO:0000313" key="3">
    <source>
        <dbReference type="EMBL" id="TKV67935.1"/>
    </source>
</evidence>
<comment type="caution">
    <text evidence="3">The sequence shown here is derived from an EMBL/GenBank/DDBJ whole genome shotgun (WGS) entry which is preliminary data.</text>
</comment>
<gene>
    <name evidence="3" type="ORF">FDP08_07400</name>
</gene>
<dbReference type="PIRSF" id="PIRSF039008">
    <property type="entry name" value="YjbJ"/>
    <property type="match status" value="1"/>
</dbReference>
<dbReference type="InterPro" id="IPR026042">
    <property type="entry name" value="YjbJ"/>
</dbReference>
<dbReference type="EMBL" id="SZYH01000001">
    <property type="protein sequence ID" value="TKV67935.1"/>
    <property type="molecule type" value="Genomic_DNA"/>
</dbReference>
<accession>A0A4V6CUD4</accession>